<gene>
    <name evidence="1" type="ORF">IWW38_003594</name>
</gene>
<feature type="non-terminal residue" evidence="1">
    <location>
        <position position="253"/>
    </location>
</feature>
<keyword evidence="2" id="KW-1185">Reference proteome</keyword>
<comment type="caution">
    <text evidence="1">The sequence shown here is derived from an EMBL/GenBank/DDBJ whole genome shotgun (WGS) entry which is preliminary data.</text>
</comment>
<evidence type="ECO:0000313" key="2">
    <source>
        <dbReference type="Proteomes" id="UP001139981"/>
    </source>
</evidence>
<accession>A0ACC1M1B7</accession>
<name>A0ACC1M1B7_9FUNG</name>
<sequence>MSVYTRHNLRLVKINVHDDGKDGKCHPVLIKETKMWTTDDVQKLIDAASKTKGEFNVIAWQKIADRYFPNRTADACKKKYELLLRDISAATSSARFLKTTTAVQSRGKKVKPYDFLSTRSKEWTLEDDKTLLALCEVWDTQWDQIAKSIGKYTGSQCKGRYYWLRKKNRLKKTVAGDRDQEKHKGPLQEQQNLSSTDVPQQRARWTEAETKKLRDLIIAQGRFDYKEASKQLPGFSLSNIYYELDKVLSGPDH</sequence>
<proteinExistence type="predicted"/>
<organism evidence="1 2">
    <name type="scientific">Coemansia aciculifera</name>
    <dbReference type="NCBI Taxonomy" id="417176"/>
    <lineage>
        <taxon>Eukaryota</taxon>
        <taxon>Fungi</taxon>
        <taxon>Fungi incertae sedis</taxon>
        <taxon>Zoopagomycota</taxon>
        <taxon>Kickxellomycotina</taxon>
        <taxon>Kickxellomycetes</taxon>
        <taxon>Kickxellales</taxon>
        <taxon>Kickxellaceae</taxon>
        <taxon>Coemansia</taxon>
    </lineage>
</organism>
<dbReference type="Proteomes" id="UP001139981">
    <property type="component" value="Unassembled WGS sequence"/>
</dbReference>
<dbReference type="EMBL" id="JANBVB010000973">
    <property type="protein sequence ID" value="KAJ2891499.1"/>
    <property type="molecule type" value="Genomic_DNA"/>
</dbReference>
<protein>
    <submittedName>
        <fullName evidence="1">Uncharacterized protein</fullName>
    </submittedName>
</protein>
<evidence type="ECO:0000313" key="1">
    <source>
        <dbReference type="EMBL" id="KAJ2891499.1"/>
    </source>
</evidence>
<reference evidence="1" key="1">
    <citation type="submission" date="2022-07" db="EMBL/GenBank/DDBJ databases">
        <title>Phylogenomic reconstructions and comparative analyses of Kickxellomycotina fungi.</title>
        <authorList>
            <person name="Reynolds N.K."/>
            <person name="Stajich J.E."/>
            <person name="Barry K."/>
            <person name="Grigoriev I.V."/>
            <person name="Crous P."/>
            <person name="Smith M.E."/>
        </authorList>
    </citation>
    <scope>NUCLEOTIDE SEQUENCE</scope>
    <source>
        <strain evidence="1">CBS 190363</strain>
    </source>
</reference>